<dbReference type="PANTHER" id="PTHR43740">
    <property type="entry name" value="LEUCYL-TRNA SYNTHETASE"/>
    <property type="match status" value="1"/>
</dbReference>
<dbReference type="GO" id="GO:0004823">
    <property type="term" value="F:leucine-tRNA ligase activity"/>
    <property type="evidence" value="ECO:0007669"/>
    <property type="project" value="UniProtKB-EC"/>
</dbReference>
<dbReference type="Gene3D" id="1.10.730.10">
    <property type="entry name" value="Isoleucyl-tRNA Synthetase, Domain 1"/>
    <property type="match status" value="1"/>
</dbReference>
<dbReference type="GO" id="GO:0005829">
    <property type="term" value="C:cytosol"/>
    <property type="evidence" value="ECO:0007669"/>
    <property type="project" value="TreeGrafter"/>
</dbReference>
<dbReference type="PROSITE" id="PS00178">
    <property type="entry name" value="AA_TRNA_LIGASE_I"/>
    <property type="match status" value="1"/>
</dbReference>
<dbReference type="SUPFAM" id="SSF47323">
    <property type="entry name" value="Anticodon-binding domain of a subclass of class I aminoacyl-tRNA synthetases"/>
    <property type="match status" value="1"/>
</dbReference>
<dbReference type="InterPro" id="IPR013155">
    <property type="entry name" value="M/V/L/I-tRNA-synth_anticd-bd"/>
</dbReference>
<keyword evidence="6" id="KW-0067">ATP-binding</keyword>
<dbReference type="SUPFAM" id="SSF50677">
    <property type="entry name" value="ValRS/IleRS/LeuRS editing domain"/>
    <property type="match status" value="1"/>
</dbReference>
<dbReference type="InterPro" id="IPR009008">
    <property type="entry name" value="Val/Leu/Ile-tRNA-synth_edit"/>
</dbReference>
<dbReference type="PANTHER" id="PTHR43740:SF2">
    <property type="entry name" value="LEUCINE--TRNA LIGASE, MITOCHONDRIAL"/>
    <property type="match status" value="1"/>
</dbReference>
<evidence type="ECO:0000259" key="13">
    <source>
        <dbReference type="Pfam" id="PF09334"/>
    </source>
</evidence>
<dbReference type="InterPro" id="IPR002300">
    <property type="entry name" value="aa-tRNA-synth_Ia"/>
</dbReference>
<reference evidence="15" key="1">
    <citation type="submission" date="2020-05" db="EMBL/GenBank/DDBJ databases">
        <authorList>
            <person name="Chiriac C."/>
            <person name="Salcher M."/>
            <person name="Ghai R."/>
            <person name="Kavagutti S V."/>
        </authorList>
    </citation>
    <scope>NUCLEOTIDE SEQUENCE</scope>
</reference>
<evidence type="ECO:0000259" key="14">
    <source>
        <dbReference type="Pfam" id="PF13603"/>
    </source>
</evidence>
<dbReference type="SUPFAM" id="SSF52374">
    <property type="entry name" value="Nucleotidylyl transferase"/>
    <property type="match status" value="1"/>
</dbReference>
<dbReference type="Pfam" id="PF08264">
    <property type="entry name" value="Anticodon_1"/>
    <property type="match status" value="1"/>
</dbReference>
<protein>
    <recommendedName>
        <fullName evidence="2">leucine--tRNA ligase</fullName>
        <ecNumber evidence="2">6.1.1.4</ecNumber>
    </recommendedName>
    <alternativeName>
        <fullName evidence="9">Leucyl-tRNA synthetase</fullName>
    </alternativeName>
</protein>
<dbReference type="EC" id="6.1.1.4" evidence="2"/>
<dbReference type="InterPro" id="IPR015413">
    <property type="entry name" value="Methionyl/Leucyl_tRNA_Synth"/>
</dbReference>
<evidence type="ECO:0000259" key="11">
    <source>
        <dbReference type="Pfam" id="PF00133"/>
    </source>
</evidence>
<evidence type="ECO:0000256" key="7">
    <source>
        <dbReference type="ARBA" id="ARBA00022917"/>
    </source>
</evidence>
<organism evidence="15">
    <name type="scientific">freshwater metagenome</name>
    <dbReference type="NCBI Taxonomy" id="449393"/>
    <lineage>
        <taxon>unclassified sequences</taxon>
        <taxon>metagenomes</taxon>
        <taxon>ecological metagenomes</taxon>
    </lineage>
</organism>
<keyword evidence="5" id="KW-0547">Nucleotide-binding</keyword>
<dbReference type="FunFam" id="1.10.730.10:FF:000002">
    <property type="entry name" value="Leucine--tRNA ligase"/>
    <property type="match status" value="1"/>
</dbReference>
<dbReference type="GO" id="GO:0006429">
    <property type="term" value="P:leucyl-tRNA aminoacylation"/>
    <property type="evidence" value="ECO:0007669"/>
    <property type="project" value="InterPro"/>
</dbReference>
<name>A0A6J6NZT3_9ZZZZ</name>
<evidence type="ECO:0000256" key="2">
    <source>
        <dbReference type="ARBA" id="ARBA00013164"/>
    </source>
</evidence>
<evidence type="ECO:0000256" key="3">
    <source>
        <dbReference type="ARBA" id="ARBA00022490"/>
    </source>
</evidence>
<dbReference type="InterPro" id="IPR025709">
    <property type="entry name" value="Leu_tRNA-synth_edit"/>
</dbReference>
<proteinExistence type="inferred from homology"/>
<dbReference type="Pfam" id="PF13603">
    <property type="entry name" value="tRNA-synt_1_2"/>
    <property type="match status" value="1"/>
</dbReference>
<evidence type="ECO:0000256" key="6">
    <source>
        <dbReference type="ARBA" id="ARBA00022840"/>
    </source>
</evidence>
<dbReference type="NCBIfam" id="TIGR00396">
    <property type="entry name" value="leuS_bact"/>
    <property type="match status" value="1"/>
</dbReference>
<feature type="domain" description="Methionyl/Leucyl tRNA synthetase" evidence="13">
    <location>
        <begin position="45"/>
        <end position="191"/>
    </location>
</feature>
<sequence>MHRDMDAYEPQAIERKWQEVWDQADAYVTPNPDDPAHAEARKAYVLEMLPYPSGELHMGHVLNYTLGDVVSHHRRRTGWSVLRPMGYDAFGLPAENAAIRDGGHPREVTNRNISAIRRQIKRMGWSIDWTREVGTHEPEYYRWTQWLFLKLYDMGLAYRKQAPVKWCPKDQTVLANEQVVEGRCERCGTEVETRNLEQWMFKITDYADRLLDDMALLESWPERVLTMQRNWIGRSEGGEILFRIEEFDEDVPVFTTRPDTLFGATFFVLAPEHPLVERFAELADNGEEIRAYARHAAAKKSEERAANEDKTGVFTGFYATNPVNGAKIPIWVADYVLMDYGTGAIMAVPAHDDRDYAFAEKFGLDITHVIRPADGEVADGVAYVSSSPTDVLVNSGAFDGLSSPDAKSKIVEDLEGRGLGKQTINFRLRDWLLSRQRYWGCPIPIVHCASCGVVPVPESELPVLLPEIEDYVPKGKSPLAAAEDWVATTCPSCGGPASRETDTMDTFVDSSWYFLRYTDPTNDQAPFGRDVVDYWLPVNQYIGGIEHAILHLMYARFFTKALYDAGLVGFKEPFARLFNQGMIYRYGAKMSKSKGNVVSPDELIERFGADALRLYILFMGPADQDKEWQDTGVEGTHRFLQRLWRVVHEDLDREPTGVTTGTPLARKAHETILRVGDDIERRFVFNTPVAAVMELVNEISRTPDDPASRFAVETAVSLIHPYAPHIAEELWERLGRERLWAEPWPVADESQLVKDTVELVVQVNGKVRDKITVATGLPEADLIATARASEKVQAHLGGAEPKKTFVVPDKLVSFVV</sequence>
<dbReference type="HAMAP" id="MF_00049_B">
    <property type="entry name" value="Leu_tRNA_synth_B"/>
    <property type="match status" value="1"/>
</dbReference>
<dbReference type="FunFam" id="3.40.50.620:FF:000056">
    <property type="entry name" value="Leucine--tRNA ligase"/>
    <property type="match status" value="1"/>
</dbReference>
<keyword evidence="7" id="KW-0648">Protein biosynthesis</keyword>
<gene>
    <name evidence="15" type="ORF">UFOPK2399_00810</name>
</gene>
<dbReference type="GO" id="GO:0005524">
    <property type="term" value="F:ATP binding"/>
    <property type="evidence" value="ECO:0007669"/>
    <property type="project" value="UniProtKB-KW"/>
</dbReference>
<evidence type="ECO:0000256" key="5">
    <source>
        <dbReference type="ARBA" id="ARBA00022741"/>
    </source>
</evidence>
<comment type="catalytic activity">
    <reaction evidence="10">
        <text>tRNA(Leu) + L-leucine + ATP = L-leucyl-tRNA(Leu) + AMP + diphosphate</text>
        <dbReference type="Rhea" id="RHEA:11688"/>
        <dbReference type="Rhea" id="RHEA-COMP:9613"/>
        <dbReference type="Rhea" id="RHEA-COMP:9622"/>
        <dbReference type="ChEBI" id="CHEBI:30616"/>
        <dbReference type="ChEBI" id="CHEBI:33019"/>
        <dbReference type="ChEBI" id="CHEBI:57427"/>
        <dbReference type="ChEBI" id="CHEBI:78442"/>
        <dbReference type="ChEBI" id="CHEBI:78494"/>
        <dbReference type="ChEBI" id="CHEBI:456215"/>
        <dbReference type="EC" id="6.1.1.4"/>
    </reaction>
</comment>
<dbReference type="EMBL" id="CAEZXP010000001">
    <property type="protein sequence ID" value="CAB4692361.1"/>
    <property type="molecule type" value="Genomic_DNA"/>
</dbReference>
<comment type="similarity">
    <text evidence="1">Belongs to the class-I aminoacyl-tRNA synthetase family.</text>
</comment>
<evidence type="ECO:0000256" key="1">
    <source>
        <dbReference type="ARBA" id="ARBA00005594"/>
    </source>
</evidence>
<evidence type="ECO:0000256" key="8">
    <source>
        <dbReference type="ARBA" id="ARBA00023146"/>
    </source>
</evidence>
<dbReference type="AlphaFoldDB" id="A0A6J6NZT3"/>
<keyword evidence="3" id="KW-0963">Cytoplasm</keyword>
<evidence type="ECO:0000259" key="12">
    <source>
        <dbReference type="Pfam" id="PF08264"/>
    </source>
</evidence>
<evidence type="ECO:0000313" key="15">
    <source>
        <dbReference type="EMBL" id="CAB4692361.1"/>
    </source>
</evidence>
<evidence type="ECO:0000256" key="9">
    <source>
        <dbReference type="ARBA" id="ARBA00030520"/>
    </source>
</evidence>
<keyword evidence="8" id="KW-0030">Aminoacyl-tRNA synthetase</keyword>
<dbReference type="InterPro" id="IPR009080">
    <property type="entry name" value="tRNAsynth_Ia_anticodon-bd"/>
</dbReference>
<dbReference type="FunFam" id="3.40.50.620:FF:000003">
    <property type="entry name" value="Leucine--tRNA ligase"/>
    <property type="match status" value="1"/>
</dbReference>
<dbReference type="Pfam" id="PF09334">
    <property type="entry name" value="tRNA-synt_1g"/>
    <property type="match status" value="1"/>
</dbReference>
<dbReference type="Pfam" id="PF00133">
    <property type="entry name" value="tRNA-synt_1"/>
    <property type="match status" value="1"/>
</dbReference>
<keyword evidence="4" id="KW-0436">Ligase</keyword>
<dbReference type="PRINTS" id="PR00985">
    <property type="entry name" value="TRNASYNTHLEU"/>
</dbReference>
<feature type="domain" description="Methionyl/Valyl/Leucyl/Isoleucyl-tRNA synthetase anticodon-binding" evidence="12">
    <location>
        <begin position="666"/>
        <end position="779"/>
    </location>
</feature>
<dbReference type="CDD" id="cd00812">
    <property type="entry name" value="LeuRS_core"/>
    <property type="match status" value="1"/>
</dbReference>
<feature type="domain" description="Leucyl-tRNA synthetase editing" evidence="14">
    <location>
        <begin position="229"/>
        <end position="414"/>
    </location>
</feature>
<dbReference type="InterPro" id="IPR002302">
    <property type="entry name" value="Leu-tRNA-ligase"/>
</dbReference>
<dbReference type="Gene3D" id="3.10.20.590">
    <property type="match status" value="1"/>
</dbReference>
<dbReference type="Gene3D" id="3.40.50.620">
    <property type="entry name" value="HUPs"/>
    <property type="match status" value="2"/>
</dbReference>
<dbReference type="Gene3D" id="3.90.740.10">
    <property type="entry name" value="Valyl/Leucyl/Isoleucyl-tRNA synthetase, editing domain"/>
    <property type="match status" value="1"/>
</dbReference>
<accession>A0A6J6NZT3</accession>
<dbReference type="InterPro" id="IPR014729">
    <property type="entry name" value="Rossmann-like_a/b/a_fold"/>
</dbReference>
<evidence type="ECO:0000256" key="4">
    <source>
        <dbReference type="ARBA" id="ARBA00022598"/>
    </source>
</evidence>
<dbReference type="CDD" id="cd07958">
    <property type="entry name" value="Anticodon_Ia_Leu_BEm"/>
    <property type="match status" value="1"/>
</dbReference>
<dbReference type="InterPro" id="IPR001412">
    <property type="entry name" value="aa-tRNA-synth_I_CS"/>
</dbReference>
<dbReference type="GO" id="GO:0002161">
    <property type="term" value="F:aminoacyl-tRNA deacylase activity"/>
    <property type="evidence" value="ECO:0007669"/>
    <property type="project" value="InterPro"/>
</dbReference>
<feature type="domain" description="Aminoacyl-tRNA synthetase class Ia" evidence="11">
    <location>
        <begin position="428"/>
        <end position="628"/>
    </location>
</feature>
<evidence type="ECO:0000256" key="10">
    <source>
        <dbReference type="ARBA" id="ARBA00047469"/>
    </source>
</evidence>